<evidence type="ECO:0000313" key="4">
    <source>
        <dbReference type="EMBL" id="QHQ34339.1"/>
    </source>
</evidence>
<dbReference type="Proteomes" id="UP000464495">
    <property type="component" value="Chromosome"/>
</dbReference>
<dbReference type="PANTHER" id="PTHR31005:SF8">
    <property type="entry name" value="DUF4139 DOMAIN-CONTAINING PROTEIN"/>
    <property type="match status" value="1"/>
</dbReference>
<dbReference type="NCBIfam" id="TIGR02231">
    <property type="entry name" value="mucoidy inhibitor MuiA family protein"/>
    <property type="match status" value="1"/>
</dbReference>
<feature type="domain" description="DUF4140" evidence="3">
    <location>
        <begin position="68"/>
        <end position="167"/>
    </location>
</feature>
<dbReference type="InterPro" id="IPR037291">
    <property type="entry name" value="DUF4139"/>
</dbReference>
<evidence type="ECO:0000256" key="1">
    <source>
        <dbReference type="SAM" id="Coils"/>
    </source>
</evidence>
<dbReference type="KEGG" id="amaq:GO499_03625"/>
<protein>
    <submittedName>
        <fullName evidence="4">Mucoidy inhibitor MuiA family protein</fullName>
    </submittedName>
</protein>
<keyword evidence="5" id="KW-1185">Reference proteome</keyword>
<evidence type="ECO:0000313" key="5">
    <source>
        <dbReference type="Proteomes" id="UP000464495"/>
    </source>
</evidence>
<dbReference type="EMBL" id="CP046620">
    <property type="protein sequence ID" value="QHQ34339.1"/>
    <property type="molecule type" value="Genomic_DNA"/>
</dbReference>
<name>A0A6P1SZ91_9RHOB</name>
<gene>
    <name evidence="4" type="ORF">GO499_03625</name>
</gene>
<reference evidence="4 5" key="1">
    <citation type="submission" date="2019-12" db="EMBL/GenBank/DDBJ databases">
        <title>Complete genome sequence of Algicella marina strain 9Alg 56(T) isolated from the red alga Tichocarpus crinitus.</title>
        <authorList>
            <person name="Kim S.-G."/>
            <person name="Nedashkovskaya O.I."/>
        </authorList>
    </citation>
    <scope>NUCLEOTIDE SEQUENCE [LARGE SCALE GENOMIC DNA]</scope>
    <source>
        <strain evidence="4 5">9Alg 56</strain>
    </source>
</reference>
<evidence type="ECO:0000259" key="2">
    <source>
        <dbReference type="Pfam" id="PF13598"/>
    </source>
</evidence>
<dbReference type="InterPro" id="IPR025554">
    <property type="entry name" value="DUF4140"/>
</dbReference>
<dbReference type="PANTHER" id="PTHR31005">
    <property type="entry name" value="DUF4139 DOMAIN-CONTAINING PROTEIN"/>
    <property type="match status" value="1"/>
</dbReference>
<keyword evidence="1" id="KW-0175">Coiled coil</keyword>
<feature type="coiled-coil region" evidence="1">
    <location>
        <begin position="211"/>
        <end position="245"/>
    </location>
</feature>
<dbReference type="InterPro" id="IPR011935">
    <property type="entry name" value="CHP02231"/>
</dbReference>
<accession>A0A6P1SZ91</accession>
<dbReference type="Pfam" id="PF13598">
    <property type="entry name" value="DUF4139"/>
    <property type="match status" value="1"/>
</dbReference>
<proteinExistence type="predicted"/>
<organism evidence="4 5">
    <name type="scientific">Algicella marina</name>
    <dbReference type="NCBI Taxonomy" id="2683284"/>
    <lineage>
        <taxon>Bacteria</taxon>
        <taxon>Pseudomonadati</taxon>
        <taxon>Pseudomonadota</taxon>
        <taxon>Alphaproteobacteria</taxon>
        <taxon>Rhodobacterales</taxon>
        <taxon>Paracoccaceae</taxon>
        <taxon>Algicella</taxon>
    </lineage>
</organism>
<sequence>MVRRLFAVCKKNAKVCPSFSRRRTSDRQTSTKYRGTTMRFALPTAALLLSTSAAIADDITAASTIAAATVYPGGATVTRTVPVTAGAGSHTITVSDLPLDFDADSLRVTGEDSLTILSVNHRIDRLPPREENRSPEHQAAEAAVEAVQQDLRDIDEAIAAQMTRIAVANKRVEFIDALIEREAQDMVDDADSAGAGLETWVSAIDTLATATETALDAKRLAEQEIARLRREREDVEKDLEKAEQALAALDLPPPPRSVATIEIAAQTPLDTELAIVYRTGQAGWSPVYDMRLDRGSAPEVKVTRHAQVTQWTGEDWDDIRLTLSTARPTGAIMAPEIHEQIARIFPVPSPKRAATLGFSDSAAVMENRMESDALAPSEPVMMEAEAPVPGFTQLTQGQTVVYQLNEPVDIAGDQTMRQVRIDQQSFPVDLKALTTPQFDTTAFLSADLTNDFGGPILPGQASMFRDGTFMGTAFIPFTPAGDIAKLPFGALDEILVSYRTLEREDGDFGLIGTTNRRIERFKITARSLMDAPVTLVVTDRAPVSEQEDLEIKTVATPRPKPVDEEGKRGVVTWELALQPGEEQVIDFGYDLTWPGDQALEIFPRPF</sequence>
<dbReference type="Pfam" id="PF13600">
    <property type="entry name" value="DUF4140"/>
    <property type="match status" value="1"/>
</dbReference>
<evidence type="ECO:0000259" key="3">
    <source>
        <dbReference type="Pfam" id="PF13600"/>
    </source>
</evidence>
<dbReference type="AlphaFoldDB" id="A0A6P1SZ91"/>
<feature type="domain" description="DUF4139" evidence="2">
    <location>
        <begin position="273"/>
        <end position="594"/>
    </location>
</feature>